<name>A0A6N8IJM6_9ACTN</name>
<comment type="caution">
    <text evidence="4">The sequence shown here is derived from an EMBL/GenBank/DDBJ whole genome shotgun (WGS) entry which is preliminary data.</text>
</comment>
<dbReference type="InterPro" id="IPR050090">
    <property type="entry name" value="Tyrosine_recombinase_XerCD"/>
</dbReference>
<dbReference type="RefSeq" id="WP_157005031.1">
    <property type="nucleotide sequence ID" value="NZ_DBEZYS010000048.1"/>
</dbReference>
<protein>
    <recommendedName>
        <fullName evidence="6">Tyrosine-type recombinase/integrase</fullName>
    </recommendedName>
</protein>
<proteinExistence type="inferred from homology"/>
<dbReference type="InterPro" id="IPR010998">
    <property type="entry name" value="Integrase_recombinase_N"/>
</dbReference>
<dbReference type="Gene3D" id="1.10.443.10">
    <property type="entry name" value="Intergrase catalytic core"/>
    <property type="match status" value="1"/>
</dbReference>
<gene>
    <name evidence="4" type="ORF">GO738_06535</name>
</gene>
<dbReference type="PANTHER" id="PTHR30349">
    <property type="entry name" value="PHAGE INTEGRASE-RELATED"/>
    <property type="match status" value="1"/>
</dbReference>
<evidence type="ECO:0000256" key="3">
    <source>
        <dbReference type="ARBA" id="ARBA00023172"/>
    </source>
</evidence>
<reference evidence="4 5" key="1">
    <citation type="submission" date="2019-11" db="EMBL/GenBank/DDBJ databases">
        <title>Whole genome shotgun sequencing (WGS) data from Adlercreutzia equolifaciens ResAG-91, Eggerthella lenta MRI-F36, MRI-F37, MRI-F40, ResAG-49, ResAG-88, ResAG-121, ResAG-145, and Gordonibacter sp. ResAG-5, ResAG-26, ResAG-43, ResAG-50, ResAG-59.</title>
        <authorList>
            <person name="Stoll D.A."/>
            <person name="Danylec N."/>
            <person name="Franz C.M.A.P."/>
            <person name="Huch M."/>
        </authorList>
    </citation>
    <scope>NUCLEOTIDE SEQUENCE [LARGE SCALE GENOMIC DNA]</scope>
    <source>
        <strain evidence="4 5">ResAG-59</strain>
    </source>
</reference>
<evidence type="ECO:0000313" key="5">
    <source>
        <dbReference type="Proteomes" id="UP000468327"/>
    </source>
</evidence>
<accession>A0A6N8IJM6</accession>
<keyword evidence="2" id="KW-0238">DNA-binding</keyword>
<dbReference type="SUPFAM" id="SSF56349">
    <property type="entry name" value="DNA breaking-rejoining enzymes"/>
    <property type="match status" value="1"/>
</dbReference>
<keyword evidence="3" id="KW-0233">DNA recombination</keyword>
<dbReference type="AlphaFoldDB" id="A0A6N8IJM6"/>
<dbReference type="GO" id="GO:0015074">
    <property type="term" value="P:DNA integration"/>
    <property type="evidence" value="ECO:0007669"/>
    <property type="project" value="InterPro"/>
</dbReference>
<dbReference type="GO" id="GO:0006310">
    <property type="term" value="P:DNA recombination"/>
    <property type="evidence" value="ECO:0007669"/>
    <property type="project" value="UniProtKB-KW"/>
</dbReference>
<comment type="similarity">
    <text evidence="1">Belongs to the 'phage' integrase family.</text>
</comment>
<dbReference type="InterPro" id="IPR013762">
    <property type="entry name" value="Integrase-like_cat_sf"/>
</dbReference>
<dbReference type="Gene3D" id="1.10.150.130">
    <property type="match status" value="1"/>
</dbReference>
<dbReference type="Proteomes" id="UP000468327">
    <property type="component" value="Unassembled WGS sequence"/>
</dbReference>
<evidence type="ECO:0000256" key="2">
    <source>
        <dbReference type="ARBA" id="ARBA00023125"/>
    </source>
</evidence>
<dbReference type="EMBL" id="WPOC01000008">
    <property type="protein sequence ID" value="MVN15013.1"/>
    <property type="molecule type" value="Genomic_DNA"/>
</dbReference>
<evidence type="ECO:0008006" key="6">
    <source>
        <dbReference type="Google" id="ProtNLM"/>
    </source>
</evidence>
<dbReference type="GO" id="GO:0003677">
    <property type="term" value="F:DNA binding"/>
    <property type="evidence" value="ECO:0007669"/>
    <property type="project" value="UniProtKB-KW"/>
</dbReference>
<evidence type="ECO:0000313" key="4">
    <source>
        <dbReference type="EMBL" id="MVN15013.1"/>
    </source>
</evidence>
<dbReference type="InterPro" id="IPR011010">
    <property type="entry name" value="DNA_brk_join_enz"/>
</dbReference>
<dbReference type="PANTHER" id="PTHR30349:SF41">
    <property type="entry name" value="INTEGRASE_RECOMBINASE PROTEIN MJ0367-RELATED"/>
    <property type="match status" value="1"/>
</dbReference>
<organism evidence="4 5">
    <name type="scientific">Gordonibacter urolithinfaciens</name>
    <dbReference type="NCBI Taxonomy" id="1335613"/>
    <lineage>
        <taxon>Bacteria</taxon>
        <taxon>Bacillati</taxon>
        <taxon>Actinomycetota</taxon>
        <taxon>Coriobacteriia</taxon>
        <taxon>Eggerthellales</taxon>
        <taxon>Eggerthellaceae</taxon>
        <taxon>Gordonibacter</taxon>
    </lineage>
</organism>
<sequence>MARSMFGHIEWLGGDRYRVFWEAGRVNGKRRQRSKVVRGTRDDAEIFLAKKRIESGRHDAIDDITIGNYWEVWYHPLLEDLYAAGEMALGTIRNYESNWRKHLAPIFADDIMQDHTMRSIDAKLLKIKGDHPRFNAMKVLRQMYNQAWNDDLIESNPFLKRTRVSEPRKRKQDVLKPAEFVDWVAGMRGFVHEGAVLILVFGGLRREEVVPLMWDEDVRHVVRIADDKPPRHYQYVYIRSAETDYEEKETKTDESDRIAVIAGKPAEWIEACREPGKRVFHGMRGGKVQPCRLTKNYKKWCEGHGIRYVTPKNLRNSYGTFRQAYGGDPTVTSRSMGHTNLNVDYDHYFVTQEEAFVREADMMADAVEDMLLHNVTSASSA</sequence>
<keyword evidence="5" id="KW-1185">Reference proteome</keyword>
<evidence type="ECO:0000256" key="1">
    <source>
        <dbReference type="ARBA" id="ARBA00008857"/>
    </source>
</evidence>